<keyword evidence="3" id="KW-1185">Reference proteome</keyword>
<organism evidence="2 3">
    <name type="scientific">Nepenthes gracilis</name>
    <name type="common">Slender pitcher plant</name>
    <dbReference type="NCBI Taxonomy" id="150966"/>
    <lineage>
        <taxon>Eukaryota</taxon>
        <taxon>Viridiplantae</taxon>
        <taxon>Streptophyta</taxon>
        <taxon>Embryophyta</taxon>
        <taxon>Tracheophyta</taxon>
        <taxon>Spermatophyta</taxon>
        <taxon>Magnoliopsida</taxon>
        <taxon>eudicotyledons</taxon>
        <taxon>Gunneridae</taxon>
        <taxon>Pentapetalae</taxon>
        <taxon>Caryophyllales</taxon>
        <taxon>Nepenthaceae</taxon>
        <taxon>Nepenthes</taxon>
    </lineage>
</organism>
<feature type="compositionally biased region" description="Polar residues" evidence="1">
    <location>
        <begin position="33"/>
        <end position="55"/>
    </location>
</feature>
<dbReference type="Proteomes" id="UP001279734">
    <property type="component" value="Unassembled WGS sequence"/>
</dbReference>
<dbReference type="AlphaFoldDB" id="A0AAD3S0B8"/>
<evidence type="ECO:0000313" key="3">
    <source>
        <dbReference type="Proteomes" id="UP001279734"/>
    </source>
</evidence>
<comment type="caution">
    <text evidence="2">The sequence shown here is derived from an EMBL/GenBank/DDBJ whole genome shotgun (WGS) entry which is preliminary data.</text>
</comment>
<proteinExistence type="predicted"/>
<sequence length="209" mass="22780">MPKCCKNHSKKTSKVHKLSQQTPCHTAHLHSTAKPSKTSSIKNVTRGTASKQQKPQPGLRNLAVLRPSWHRNVLQLHSFATTASTMSSLGILSIKKDTTSTKQPKDICQSKSHTSASYKDREAQLAHLARDQDSIIGKAAAASKSPTAYQNLPTTQGSQIILATVFRKVSRPTPNNSGMIKQINANQTPTTTKPITSRTEPPICHRSIS</sequence>
<accession>A0AAD3S0B8</accession>
<feature type="compositionally biased region" description="Low complexity" evidence="1">
    <location>
        <begin position="189"/>
        <end position="201"/>
    </location>
</feature>
<evidence type="ECO:0000256" key="1">
    <source>
        <dbReference type="SAM" id="MobiDB-lite"/>
    </source>
</evidence>
<reference evidence="2" key="1">
    <citation type="submission" date="2023-05" db="EMBL/GenBank/DDBJ databases">
        <title>Nepenthes gracilis genome sequencing.</title>
        <authorList>
            <person name="Fukushima K."/>
        </authorList>
    </citation>
    <scope>NUCLEOTIDE SEQUENCE</scope>
    <source>
        <strain evidence="2">SING2019-196</strain>
    </source>
</reference>
<feature type="region of interest" description="Disordered" evidence="1">
    <location>
        <begin position="1"/>
        <end position="60"/>
    </location>
</feature>
<feature type="compositionally biased region" description="Basic residues" evidence="1">
    <location>
        <begin position="1"/>
        <end position="17"/>
    </location>
</feature>
<gene>
    <name evidence="2" type="ORF">Nepgr_003836</name>
</gene>
<feature type="region of interest" description="Disordered" evidence="1">
    <location>
        <begin position="189"/>
        <end position="209"/>
    </location>
</feature>
<name>A0AAD3S0B8_NEPGR</name>
<dbReference type="EMBL" id="BSYO01000003">
    <property type="protein sequence ID" value="GMH01997.1"/>
    <property type="molecule type" value="Genomic_DNA"/>
</dbReference>
<feature type="region of interest" description="Disordered" evidence="1">
    <location>
        <begin position="100"/>
        <end position="119"/>
    </location>
</feature>
<protein>
    <submittedName>
        <fullName evidence="2">Uncharacterized protein</fullName>
    </submittedName>
</protein>
<evidence type="ECO:0000313" key="2">
    <source>
        <dbReference type="EMBL" id="GMH01997.1"/>
    </source>
</evidence>